<keyword evidence="3" id="KW-1185">Reference proteome</keyword>
<dbReference type="PROSITE" id="PS51335">
    <property type="entry name" value="ELMO"/>
    <property type="match status" value="1"/>
</dbReference>
<name>A0A8J5IF22_ZINOF</name>
<dbReference type="InterPro" id="IPR050868">
    <property type="entry name" value="ELMO_domain-containing"/>
</dbReference>
<evidence type="ECO:0000259" key="1">
    <source>
        <dbReference type="PROSITE" id="PS51335"/>
    </source>
</evidence>
<dbReference type="PANTHER" id="PTHR12771">
    <property type="entry name" value="ENGULFMENT AND CELL MOTILITY"/>
    <property type="match status" value="1"/>
</dbReference>
<gene>
    <name evidence="2" type="ORF">ZIOFF_008156</name>
</gene>
<protein>
    <recommendedName>
        <fullName evidence="1">ELMO domain-containing protein</fullName>
    </recommendedName>
</protein>
<dbReference type="InterPro" id="IPR006816">
    <property type="entry name" value="ELMO_dom"/>
</dbReference>
<evidence type="ECO:0000313" key="3">
    <source>
        <dbReference type="Proteomes" id="UP000734854"/>
    </source>
</evidence>
<comment type="caution">
    <text evidence="2">The sequence shown here is derived from an EMBL/GenBank/DDBJ whole genome shotgun (WGS) entry which is preliminary data.</text>
</comment>
<dbReference type="Proteomes" id="UP000734854">
    <property type="component" value="Unassembled WGS sequence"/>
</dbReference>
<dbReference type="PANTHER" id="PTHR12771:SF20">
    <property type="entry name" value="ELMO_CED-12 FAMILY PROTEIN"/>
    <property type="match status" value="1"/>
</dbReference>
<evidence type="ECO:0000313" key="2">
    <source>
        <dbReference type="EMBL" id="KAG6534270.1"/>
    </source>
</evidence>
<feature type="domain" description="ELMO" evidence="1">
    <location>
        <begin position="81"/>
        <end position="266"/>
    </location>
</feature>
<organism evidence="2 3">
    <name type="scientific">Zingiber officinale</name>
    <name type="common">Ginger</name>
    <name type="synonym">Amomum zingiber</name>
    <dbReference type="NCBI Taxonomy" id="94328"/>
    <lineage>
        <taxon>Eukaryota</taxon>
        <taxon>Viridiplantae</taxon>
        <taxon>Streptophyta</taxon>
        <taxon>Embryophyta</taxon>
        <taxon>Tracheophyta</taxon>
        <taxon>Spermatophyta</taxon>
        <taxon>Magnoliopsida</taxon>
        <taxon>Liliopsida</taxon>
        <taxon>Zingiberales</taxon>
        <taxon>Zingiberaceae</taxon>
        <taxon>Zingiber</taxon>
    </lineage>
</organism>
<accession>A0A8J5IF22</accession>
<proteinExistence type="predicted"/>
<dbReference type="AlphaFoldDB" id="A0A8J5IF22"/>
<sequence>MDGKGGSFVTIRRISQRAGRGNDFHPPPGSTAWIGKGFSCVCAQGIESEGHFIFDITPSQEECLHRLQNRIDVVYDSSNKEHQEALRALWSAAYPEVKLHDLISEQWKNMGWQGKDPSTDFRNYHLSVTCCRGGGFISVENLLFFARNYPKSFKDLLEKQNGERSLWEYPFAVAGVNITFMLIEMLDLRLVLPVPLKRSVVMTAARPRSFVGAIFLKLLSENLKAFDMLYCITFKLMDQQWLNMHASYMDFKVRDWIFKSLSLKIGTVMKSTLGQLEQELLVKDLNRIEDLPSYKLLVRRI</sequence>
<dbReference type="Pfam" id="PF04727">
    <property type="entry name" value="ELMO_CED12"/>
    <property type="match status" value="1"/>
</dbReference>
<reference evidence="2 3" key="1">
    <citation type="submission" date="2020-08" db="EMBL/GenBank/DDBJ databases">
        <title>Plant Genome Project.</title>
        <authorList>
            <person name="Zhang R.-G."/>
        </authorList>
    </citation>
    <scope>NUCLEOTIDE SEQUENCE [LARGE SCALE GENOMIC DNA]</scope>
    <source>
        <tissue evidence="2">Rhizome</tissue>
    </source>
</reference>
<dbReference type="EMBL" id="JACMSC010000002">
    <property type="protein sequence ID" value="KAG6534270.1"/>
    <property type="molecule type" value="Genomic_DNA"/>
</dbReference>